<proteinExistence type="predicted"/>
<accession>A0A7T8EQY0</accession>
<dbReference type="EMBL" id="MW448170">
    <property type="protein sequence ID" value="QQO91478.1"/>
    <property type="molecule type" value="Genomic_DNA"/>
</dbReference>
<sequence>MPLNGSEYATLSTGKALLVSGNRFPGMRGEVKKLPAH</sequence>
<dbReference type="Proteomes" id="UP000596017">
    <property type="component" value="Segment"/>
</dbReference>
<name>A0A7T8EQY0_9CAUD</name>
<protein>
    <submittedName>
        <fullName evidence="1">Uncharacterized protein</fullName>
    </submittedName>
</protein>
<organism evidence="1">
    <name type="scientific">Klebsiella phage vB_KpnM_M1</name>
    <dbReference type="NCBI Taxonomy" id="2798806"/>
    <lineage>
        <taxon>Viruses</taxon>
        <taxon>Duplodnaviria</taxon>
        <taxon>Heunggongvirae</taxon>
        <taxon>Uroviricota</taxon>
        <taxon>Caudoviricetes</taxon>
        <taxon>Pantevenvirales</taxon>
        <taxon>Straboviridae</taxon>
        <taxon>Slopekvirus</taxon>
        <taxon>Klebsiella virus PMBT1</taxon>
    </lineage>
</organism>
<gene>
    <name evidence="1" type="ORF">vBKpnMM1_gp79</name>
</gene>
<reference evidence="1" key="1">
    <citation type="submission" date="2021-01" db="EMBL/GenBank/DDBJ databases">
        <authorList>
            <person name="Merabishvili M."/>
            <person name="Lood C."/>
            <person name="Wagemans J."/>
        </authorList>
    </citation>
    <scope>NUCLEOTIDE SEQUENCE</scope>
</reference>
<evidence type="ECO:0000313" key="1">
    <source>
        <dbReference type="EMBL" id="QQO91478.1"/>
    </source>
</evidence>